<dbReference type="Proteomes" id="UP000775547">
    <property type="component" value="Unassembled WGS sequence"/>
</dbReference>
<proteinExistence type="predicted"/>
<evidence type="ECO:0000313" key="1">
    <source>
        <dbReference type="EMBL" id="KAG5640230.1"/>
    </source>
</evidence>
<comment type="caution">
    <text evidence="1">The sequence shown here is derived from an EMBL/GenBank/DDBJ whole genome shotgun (WGS) entry which is preliminary data.</text>
</comment>
<accession>A0A9P7K8T2</accession>
<reference evidence="1" key="2">
    <citation type="submission" date="2021-10" db="EMBL/GenBank/DDBJ databases">
        <title>Phylogenomics reveals ancestral predisposition of the termite-cultivated fungus Termitomyces towards a domesticated lifestyle.</title>
        <authorList>
            <person name="Auxier B."/>
            <person name="Grum-Grzhimaylo A."/>
            <person name="Cardenas M.E."/>
            <person name="Lodge J.D."/>
            <person name="Laessoe T."/>
            <person name="Pedersen O."/>
            <person name="Smith M.E."/>
            <person name="Kuyper T.W."/>
            <person name="Franco-Molano E.A."/>
            <person name="Baroni T.J."/>
            <person name="Aanen D.K."/>
        </authorList>
    </citation>
    <scope>NUCLEOTIDE SEQUENCE</scope>
    <source>
        <strain evidence="1">AP01</strain>
        <tissue evidence="1">Mycelium</tissue>
    </source>
</reference>
<name>A0A9P7K8T2_9AGAR</name>
<keyword evidence="2" id="KW-1185">Reference proteome</keyword>
<protein>
    <submittedName>
        <fullName evidence="1">Uncharacterized protein</fullName>
    </submittedName>
</protein>
<organism evidence="1 2">
    <name type="scientific">Asterophora parasitica</name>
    <dbReference type="NCBI Taxonomy" id="117018"/>
    <lineage>
        <taxon>Eukaryota</taxon>
        <taxon>Fungi</taxon>
        <taxon>Dikarya</taxon>
        <taxon>Basidiomycota</taxon>
        <taxon>Agaricomycotina</taxon>
        <taxon>Agaricomycetes</taxon>
        <taxon>Agaricomycetidae</taxon>
        <taxon>Agaricales</taxon>
        <taxon>Tricholomatineae</taxon>
        <taxon>Lyophyllaceae</taxon>
        <taxon>Asterophora</taxon>
    </lineage>
</organism>
<dbReference type="EMBL" id="JABCKV010000986">
    <property type="protein sequence ID" value="KAG5640230.1"/>
    <property type="molecule type" value="Genomic_DNA"/>
</dbReference>
<gene>
    <name evidence="1" type="ORF">DXG03_009740</name>
</gene>
<dbReference type="AlphaFoldDB" id="A0A9P7K8T2"/>
<feature type="non-terminal residue" evidence="1">
    <location>
        <position position="1"/>
    </location>
</feature>
<evidence type="ECO:0000313" key="2">
    <source>
        <dbReference type="Proteomes" id="UP000775547"/>
    </source>
</evidence>
<reference evidence="1" key="1">
    <citation type="submission" date="2020-07" db="EMBL/GenBank/DDBJ databases">
        <authorList>
            <person name="Nieuwenhuis M."/>
            <person name="Van De Peppel L.J.J."/>
        </authorList>
    </citation>
    <scope>NUCLEOTIDE SEQUENCE</scope>
    <source>
        <strain evidence="1">AP01</strain>
        <tissue evidence="1">Mycelium</tissue>
    </source>
</reference>
<sequence>ITFSQFLAFYNWNGYWRGQEVDVIIGFDDYSLHSLDCVMWGYLALQGLDLTYRVFGHVVDDDGLIIGIAFEPQTGRLYEYRDRALVYDALSRLQRRGLIFCGTGSRYTIHILNGKVRLTNLESLWYFPDKKLREEFANQRHWEELEIVFSKFRNATSNEPYSGRGITEIFLLPYSSPERPLTLKSVFTLFVDEDRAKLTKHVISRFKRTSNTSMGLDDLRRERASPANGMGRLASRKSNGISQRSFHASSALLLYDSDTNSEKPDVDYATALSVAVSSDPHRKFEFRPFIDPSSGDSFSSFIETIE</sequence>
<dbReference type="OrthoDB" id="3065333at2759"/>